<keyword evidence="5" id="KW-1185">Reference proteome</keyword>
<dbReference type="Pfam" id="PF16571">
    <property type="entry name" value="FBP_C"/>
    <property type="match status" value="1"/>
</dbReference>
<gene>
    <name evidence="2" type="ORF">NS263_05020</name>
    <name evidence="3" type="ORF">NS359_05355</name>
</gene>
<dbReference type="AlphaFoldDB" id="A0A147DS61"/>
<dbReference type="InterPro" id="IPR032330">
    <property type="entry name" value="EF-G-binding_C"/>
</dbReference>
<feature type="domain" description="Elongation factor G-binding protein C-terminal treble-clef zinc-finger" evidence="1">
    <location>
        <begin position="8"/>
        <end position="156"/>
    </location>
</feature>
<accession>A0A147DS61</accession>
<dbReference type="EMBL" id="LDRC01000025">
    <property type="protein sequence ID" value="KTR52656.1"/>
    <property type="molecule type" value="Genomic_DNA"/>
</dbReference>
<dbReference type="RefSeq" id="WP_058728205.1">
    <property type="nucleotide sequence ID" value="NZ_JBEPMD010000013.1"/>
</dbReference>
<sequence length="160" mass="17532">MKPLTEADIRSSFVNATPDELEQLPIPGLHEMLWDEREFLGWRDPQAARRGYIVSWIDDRPVGIVVRSAGGSLRPGIAAMCSFCHSPQPATQVRLFSAARAGESGRNGNTIGSYICEDLGCSMLIRTAPPHLNPPATIAMRGEALLQRVRNFTEDVSKTA</sequence>
<dbReference type="PATRIC" id="fig|465820.3.peg.829"/>
<protein>
    <recommendedName>
        <fullName evidence="1">Elongation factor G-binding protein C-terminal treble-clef zinc-finger domain-containing protein</fullName>
    </recommendedName>
</protein>
<dbReference type="EMBL" id="LDRB01000019">
    <property type="protein sequence ID" value="KTR41202.1"/>
    <property type="molecule type" value="Genomic_DNA"/>
</dbReference>
<proteinExistence type="predicted"/>
<evidence type="ECO:0000259" key="1">
    <source>
        <dbReference type="Pfam" id="PF16571"/>
    </source>
</evidence>
<evidence type="ECO:0000313" key="4">
    <source>
        <dbReference type="Proteomes" id="UP000072763"/>
    </source>
</evidence>
<dbReference type="OrthoDB" id="4171838at2"/>
<name>A0A147DS61_9MICO</name>
<evidence type="ECO:0000313" key="5">
    <source>
        <dbReference type="Proteomes" id="UP000078335"/>
    </source>
</evidence>
<comment type="caution">
    <text evidence="3">The sequence shown here is derived from an EMBL/GenBank/DDBJ whole genome shotgun (WGS) entry which is preliminary data.</text>
</comment>
<evidence type="ECO:0000313" key="2">
    <source>
        <dbReference type="EMBL" id="KTR41202.1"/>
    </source>
</evidence>
<dbReference type="Proteomes" id="UP000072763">
    <property type="component" value="Unassembled WGS sequence"/>
</dbReference>
<evidence type="ECO:0000313" key="3">
    <source>
        <dbReference type="EMBL" id="KTR52656.1"/>
    </source>
</evidence>
<reference evidence="4 5" key="1">
    <citation type="journal article" date="2016" name="Front. Microbiol.">
        <title>Genomic Resource of Rice Seed Associated Bacteria.</title>
        <authorList>
            <person name="Midha S."/>
            <person name="Bansal K."/>
            <person name="Sharma S."/>
            <person name="Kumar N."/>
            <person name="Patil P.P."/>
            <person name="Chaudhry V."/>
            <person name="Patil P.B."/>
        </authorList>
    </citation>
    <scope>NUCLEOTIDE SEQUENCE [LARGE SCALE GENOMIC DNA]</scope>
    <source>
        <strain evidence="2 5">NS263</strain>
        <strain evidence="3 4">NS359</strain>
    </source>
</reference>
<organism evidence="3 4">
    <name type="scientific">Curtobacterium oceanosedimentum</name>
    <dbReference type="NCBI Taxonomy" id="465820"/>
    <lineage>
        <taxon>Bacteria</taxon>
        <taxon>Bacillati</taxon>
        <taxon>Actinomycetota</taxon>
        <taxon>Actinomycetes</taxon>
        <taxon>Micrococcales</taxon>
        <taxon>Microbacteriaceae</taxon>
        <taxon>Curtobacterium</taxon>
    </lineage>
</organism>
<dbReference type="Proteomes" id="UP000078335">
    <property type="component" value="Unassembled WGS sequence"/>
</dbReference>